<sequence length="52" mass="6156">MPIFYSQSTFTSLCYSLSVKELFGYFWNRRLKNVAIYASHTNTFSNPLLVWL</sequence>
<gene>
    <name evidence="1" type="ORF">QW060_03500</name>
</gene>
<evidence type="ECO:0000313" key="2">
    <source>
        <dbReference type="Proteomes" id="UP001242368"/>
    </source>
</evidence>
<dbReference type="EMBL" id="JAUFQU010000001">
    <property type="protein sequence ID" value="MDN3706187.1"/>
    <property type="molecule type" value="Genomic_DNA"/>
</dbReference>
<proteinExistence type="predicted"/>
<comment type="caution">
    <text evidence="1">The sequence shown here is derived from an EMBL/GenBank/DDBJ whole genome shotgun (WGS) entry which is preliminary data.</text>
</comment>
<accession>A0ABT8CNW1</accession>
<organism evidence="1 2">
    <name type="scientific">Paenimyroides ceti</name>
    <dbReference type="NCBI Taxonomy" id="395087"/>
    <lineage>
        <taxon>Bacteria</taxon>
        <taxon>Pseudomonadati</taxon>
        <taxon>Bacteroidota</taxon>
        <taxon>Flavobacteriia</taxon>
        <taxon>Flavobacteriales</taxon>
        <taxon>Flavobacteriaceae</taxon>
        <taxon>Paenimyroides</taxon>
    </lineage>
</organism>
<name>A0ABT8CNW1_9FLAO</name>
<keyword evidence="2" id="KW-1185">Reference proteome</keyword>
<evidence type="ECO:0000313" key="1">
    <source>
        <dbReference type="EMBL" id="MDN3706187.1"/>
    </source>
</evidence>
<dbReference type="Proteomes" id="UP001242368">
    <property type="component" value="Unassembled WGS sequence"/>
</dbReference>
<reference evidence="2" key="1">
    <citation type="journal article" date="2019" name="Int. J. Syst. Evol. Microbiol.">
        <title>The Global Catalogue of Microorganisms (GCM) 10K type strain sequencing project: providing services to taxonomists for standard genome sequencing and annotation.</title>
        <authorList>
            <consortium name="The Broad Institute Genomics Platform"/>
            <consortium name="The Broad Institute Genome Sequencing Center for Infectious Disease"/>
            <person name="Wu L."/>
            <person name="Ma J."/>
        </authorList>
    </citation>
    <scope>NUCLEOTIDE SEQUENCE [LARGE SCALE GENOMIC DNA]</scope>
    <source>
        <strain evidence="2">CECT 7184</strain>
    </source>
</reference>
<dbReference type="RefSeq" id="WP_290362316.1">
    <property type="nucleotide sequence ID" value="NZ_JAUFQU010000001.1"/>
</dbReference>
<protein>
    <submittedName>
        <fullName evidence="1">Uncharacterized protein</fullName>
    </submittedName>
</protein>